<proteinExistence type="predicted"/>
<evidence type="ECO:0008006" key="3">
    <source>
        <dbReference type="Google" id="ProtNLM"/>
    </source>
</evidence>
<comment type="caution">
    <text evidence="1">The sequence shown here is derived from an EMBL/GenBank/DDBJ whole genome shotgun (WGS) entry which is preliminary data.</text>
</comment>
<protein>
    <recommendedName>
        <fullName evidence="3">DUF4336 domain-containing protein</fullName>
    </recommendedName>
</protein>
<dbReference type="RefSeq" id="WP_110984841.1">
    <property type="nucleotide sequence ID" value="NZ_CAWNWM010000002.1"/>
</dbReference>
<keyword evidence="2" id="KW-1185">Reference proteome</keyword>
<gene>
    <name evidence="1" type="ORF">C1752_00873</name>
</gene>
<organism evidence="1 2">
    <name type="scientific">Acaryochloris thomasi RCC1774</name>
    <dbReference type="NCBI Taxonomy" id="1764569"/>
    <lineage>
        <taxon>Bacteria</taxon>
        <taxon>Bacillati</taxon>
        <taxon>Cyanobacteriota</taxon>
        <taxon>Cyanophyceae</taxon>
        <taxon>Acaryochloridales</taxon>
        <taxon>Acaryochloridaceae</taxon>
        <taxon>Acaryochloris</taxon>
        <taxon>Acaryochloris thomasi</taxon>
    </lineage>
</organism>
<dbReference type="PANTHER" id="PTHR33835">
    <property type="entry name" value="YALI0C07656P"/>
    <property type="match status" value="1"/>
</dbReference>
<dbReference type="AlphaFoldDB" id="A0A2W1JMM4"/>
<dbReference type="EMBL" id="PQWO01000002">
    <property type="protein sequence ID" value="PZD74573.1"/>
    <property type="molecule type" value="Genomic_DNA"/>
</dbReference>
<dbReference type="Pfam" id="PF14234">
    <property type="entry name" value="DUF4336"/>
    <property type="match status" value="1"/>
</dbReference>
<reference evidence="1 2" key="1">
    <citation type="journal article" date="2018" name="Sci. Rep.">
        <title>A novel species of the marine cyanobacterium Acaryochloris with a unique pigment content and lifestyle.</title>
        <authorList>
            <person name="Partensky F."/>
            <person name="Six C."/>
            <person name="Ratin M."/>
            <person name="Garczarek L."/>
            <person name="Vaulot D."/>
            <person name="Probert I."/>
            <person name="Calteau A."/>
            <person name="Gourvil P."/>
            <person name="Marie D."/>
            <person name="Grebert T."/>
            <person name="Bouchier C."/>
            <person name="Le Panse S."/>
            <person name="Gachenot M."/>
            <person name="Rodriguez F."/>
            <person name="Garrido J.L."/>
        </authorList>
    </citation>
    <scope>NUCLEOTIDE SEQUENCE [LARGE SCALE GENOMIC DNA]</scope>
    <source>
        <strain evidence="1 2">RCC1774</strain>
    </source>
</reference>
<dbReference type="InterPro" id="IPR025638">
    <property type="entry name" value="DUF4336"/>
</dbReference>
<dbReference type="OrthoDB" id="537092at2"/>
<name>A0A2W1JMM4_9CYAN</name>
<sequence>MGRGNQADINPEPETQSGRWQDRFWPLWPLVPIYPYSKRRTLRKEIIKNQIWTFEQLQGILYVIVPVRMTVIKLKEGGLLVYAPVAPTKECLRLMQELVDKHGSVKYIIMPTASGIEHKAFAGPFARKFPTAQIFVVPGQWSFPVKLPLSWLGLPGRRTQILPVDGSQTPFADEFDYKILGPVDLGPGPFAEVAFLHKRTQTLLVTDVVVSVSDKPPEILEQEPYPMLYHAKDDASEVVEDTPATRRKGWQRIALFAFFFRPSALEVTGWGQSFRDAWQAPDRSSKAYFGLFPVRWRSDWKDSFDALRGGGRLFVAPILQKLVLNRGPKIVIDWANQVAEWKFQQIIPCHLDAPVKTTPQQFRAAFRFLEQQPIQKKRDRQPDLPIEDFGFLNRFDEVLIKGRITPPPKEKV</sequence>
<accession>A0A2W1JMM4</accession>
<dbReference type="PANTHER" id="PTHR33835:SF2">
    <property type="entry name" value="LYSINE-TRNA LIGASE"/>
    <property type="match status" value="1"/>
</dbReference>
<evidence type="ECO:0000313" key="1">
    <source>
        <dbReference type="EMBL" id="PZD74573.1"/>
    </source>
</evidence>
<dbReference type="Proteomes" id="UP000248857">
    <property type="component" value="Unassembled WGS sequence"/>
</dbReference>
<evidence type="ECO:0000313" key="2">
    <source>
        <dbReference type="Proteomes" id="UP000248857"/>
    </source>
</evidence>